<keyword evidence="1" id="KW-0732">Signal</keyword>
<sequence length="177" mass="20310">MRDTTVQKYLFALILFLSSISEQVQSNLLNIDDRPIEKHHHERPTEENNDIKLKIIQLIEIRLVHFAIQETESLTNIYSGFKAQSSDLHLAVKGLETLNNAAAANIDKIGPVKLTFFSQKQKEKSGMSKICEIYEDEVDDVLRNFALRTRPPKSKLFLLKKENAWSIPVIPNHCLNL</sequence>
<evidence type="ECO:0000256" key="1">
    <source>
        <dbReference type="SAM" id="SignalP"/>
    </source>
</evidence>
<accession>A0A9N9QQQ3</accession>
<dbReference type="EMBL" id="OU892282">
    <property type="protein sequence ID" value="CAG9770281.1"/>
    <property type="molecule type" value="Genomic_DNA"/>
</dbReference>
<organism evidence="2 3">
    <name type="scientific">Ceutorhynchus assimilis</name>
    <name type="common">cabbage seed weevil</name>
    <dbReference type="NCBI Taxonomy" id="467358"/>
    <lineage>
        <taxon>Eukaryota</taxon>
        <taxon>Metazoa</taxon>
        <taxon>Ecdysozoa</taxon>
        <taxon>Arthropoda</taxon>
        <taxon>Hexapoda</taxon>
        <taxon>Insecta</taxon>
        <taxon>Pterygota</taxon>
        <taxon>Neoptera</taxon>
        <taxon>Endopterygota</taxon>
        <taxon>Coleoptera</taxon>
        <taxon>Polyphaga</taxon>
        <taxon>Cucujiformia</taxon>
        <taxon>Curculionidae</taxon>
        <taxon>Ceutorhynchinae</taxon>
        <taxon>Ceutorhynchus</taxon>
    </lineage>
</organism>
<feature type="chain" id="PRO_5040358525" evidence="1">
    <location>
        <begin position="27"/>
        <end position="177"/>
    </location>
</feature>
<name>A0A9N9QQQ3_9CUCU</name>
<reference evidence="2" key="1">
    <citation type="submission" date="2022-01" db="EMBL/GenBank/DDBJ databases">
        <authorList>
            <person name="King R."/>
        </authorList>
    </citation>
    <scope>NUCLEOTIDE SEQUENCE</scope>
</reference>
<gene>
    <name evidence="2" type="ORF">CEUTPL_LOCUS10736</name>
</gene>
<dbReference type="OrthoDB" id="6778718at2759"/>
<evidence type="ECO:0000313" key="2">
    <source>
        <dbReference type="EMBL" id="CAG9770281.1"/>
    </source>
</evidence>
<proteinExistence type="predicted"/>
<dbReference type="Proteomes" id="UP001152799">
    <property type="component" value="Chromosome 6"/>
</dbReference>
<protein>
    <submittedName>
        <fullName evidence="2">Uncharacterized protein</fullName>
    </submittedName>
</protein>
<evidence type="ECO:0000313" key="3">
    <source>
        <dbReference type="Proteomes" id="UP001152799"/>
    </source>
</evidence>
<dbReference type="AlphaFoldDB" id="A0A9N9QQQ3"/>
<feature type="signal peptide" evidence="1">
    <location>
        <begin position="1"/>
        <end position="26"/>
    </location>
</feature>
<keyword evidence="3" id="KW-1185">Reference proteome</keyword>